<dbReference type="Proteomes" id="UP000070188">
    <property type="component" value="Unassembled WGS sequence"/>
</dbReference>
<keyword evidence="1" id="KW-1133">Transmembrane helix</keyword>
<protein>
    <submittedName>
        <fullName evidence="2">Uncharacterized protein</fullName>
    </submittedName>
</protein>
<gene>
    <name evidence="2" type="ORF">LI90_110</name>
</gene>
<reference evidence="3" key="1">
    <citation type="submission" date="2015-04" db="EMBL/GenBank/DDBJ databases">
        <title>Physiological reanalysis, assessment of diazotrophy, and genome sequences of multiple isolates of Streptomyces thermoautotrophicus.</title>
        <authorList>
            <person name="MacKellar D.C."/>
            <person name="Lieber L."/>
            <person name="Norman J."/>
            <person name="Bolger A."/>
            <person name="Tobin C."/>
            <person name="Murray J.W."/>
            <person name="Chang R."/>
            <person name="Ford T."/>
            <person name="Nguyen P.Q."/>
            <person name="Woodward J."/>
            <person name="Permingeat H."/>
            <person name="Joshi N.S."/>
            <person name="Silver P.A."/>
            <person name="Usadel B."/>
            <person name="Rutherford A.W."/>
            <person name="Friesen M."/>
            <person name="Prell J."/>
        </authorList>
    </citation>
    <scope>NUCLEOTIDE SEQUENCE [LARGE SCALE GENOMIC DNA]</scope>
    <source>
        <strain evidence="3">H1</strain>
    </source>
</reference>
<organism evidence="2 3">
    <name type="scientific">Carbonactinospora thermoautotrophica</name>
    <dbReference type="NCBI Taxonomy" id="1469144"/>
    <lineage>
        <taxon>Bacteria</taxon>
        <taxon>Bacillati</taxon>
        <taxon>Actinomycetota</taxon>
        <taxon>Actinomycetes</taxon>
        <taxon>Kitasatosporales</taxon>
        <taxon>Carbonactinosporaceae</taxon>
        <taxon>Carbonactinospora</taxon>
    </lineage>
</organism>
<keyword evidence="3" id="KW-1185">Reference proteome</keyword>
<dbReference type="RefSeq" id="WP_171842972.1">
    <property type="nucleotide sequence ID" value="NZ_JYIJ01000019.1"/>
</dbReference>
<name>A0A132MKX5_9ACTN</name>
<evidence type="ECO:0000256" key="1">
    <source>
        <dbReference type="SAM" id="Phobius"/>
    </source>
</evidence>
<evidence type="ECO:0000313" key="3">
    <source>
        <dbReference type="Proteomes" id="UP000070188"/>
    </source>
</evidence>
<dbReference type="AlphaFoldDB" id="A0A132MKX5"/>
<keyword evidence="1" id="KW-0812">Transmembrane</keyword>
<keyword evidence="1" id="KW-0472">Membrane</keyword>
<sequence length="49" mass="5136">MLSSLRNPQGGPGPHVRVVAALVVIGLLALSAPVVVPPAMRWIVRLLTI</sequence>
<evidence type="ECO:0000313" key="2">
    <source>
        <dbReference type="EMBL" id="KWW98488.1"/>
    </source>
</evidence>
<accession>A0A132MKX5</accession>
<proteinExistence type="predicted"/>
<feature type="transmembrane region" description="Helical" evidence="1">
    <location>
        <begin position="20"/>
        <end position="44"/>
    </location>
</feature>
<comment type="caution">
    <text evidence="2">The sequence shown here is derived from an EMBL/GenBank/DDBJ whole genome shotgun (WGS) entry which is preliminary data.</text>
</comment>
<dbReference type="EMBL" id="LAXD01000001">
    <property type="protein sequence ID" value="KWW98488.1"/>
    <property type="molecule type" value="Genomic_DNA"/>
</dbReference>